<evidence type="ECO:0000256" key="1">
    <source>
        <dbReference type="ARBA" id="ARBA00009480"/>
    </source>
</evidence>
<feature type="compositionally biased region" description="Polar residues" evidence="2">
    <location>
        <begin position="93"/>
        <end position="106"/>
    </location>
</feature>
<dbReference type="SMART" id="SM00397">
    <property type="entry name" value="t_SNARE"/>
    <property type="match status" value="2"/>
</dbReference>
<dbReference type="InterPro" id="IPR000727">
    <property type="entry name" value="T_SNARE_dom"/>
</dbReference>
<dbReference type="GO" id="GO:0006887">
    <property type="term" value="P:exocytosis"/>
    <property type="evidence" value="ECO:0007669"/>
    <property type="project" value="TreeGrafter"/>
</dbReference>
<feature type="region of interest" description="Disordered" evidence="2">
    <location>
        <begin position="357"/>
        <end position="388"/>
    </location>
</feature>
<dbReference type="KEGG" id="ncs:NCAS_0C05590"/>
<feature type="compositionally biased region" description="Low complexity" evidence="2">
    <location>
        <begin position="306"/>
        <end position="325"/>
    </location>
</feature>
<dbReference type="GeneID" id="96903130"/>
<dbReference type="OrthoDB" id="18679at2759"/>
<feature type="compositionally biased region" description="Low complexity" evidence="2">
    <location>
        <begin position="263"/>
        <end position="277"/>
    </location>
</feature>
<dbReference type="GO" id="GO:0019905">
    <property type="term" value="F:syntaxin binding"/>
    <property type="evidence" value="ECO:0007669"/>
    <property type="project" value="TreeGrafter"/>
</dbReference>
<feature type="compositionally biased region" description="Polar residues" evidence="2">
    <location>
        <begin position="287"/>
        <end position="305"/>
    </location>
</feature>
<dbReference type="CDD" id="cd15886">
    <property type="entry name" value="SNARE_SEC9N"/>
    <property type="match status" value="1"/>
</dbReference>
<feature type="compositionally biased region" description="Low complexity" evidence="2">
    <location>
        <begin position="156"/>
        <end position="173"/>
    </location>
</feature>
<feature type="compositionally biased region" description="Basic and acidic residues" evidence="2">
    <location>
        <begin position="10"/>
        <end position="24"/>
    </location>
</feature>
<dbReference type="GO" id="GO:0031201">
    <property type="term" value="C:SNARE complex"/>
    <property type="evidence" value="ECO:0007669"/>
    <property type="project" value="TreeGrafter"/>
</dbReference>
<feature type="region of interest" description="Disordered" evidence="2">
    <location>
        <begin position="260"/>
        <end position="330"/>
    </location>
</feature>
<dbReference type="Gene3D" id="1.20.5.110">
    <property type="match status" value="2"/>
</dbReference>
<accession>G0VDI7</accession>
<comment type="similarity">
    <text evidence="1">Belongs to the SNAP-25 family.</text>
</comment>
<gene>
    <name evidence="4" type="primary">NCAS0C05590</name>
    <name evidence="4" type="ordered locus">NCAS_0C05590</name>
</gene>
<feature type="compositionally biased region" description="Polar residues" evidence="2">
    <location>
        <begin position="376"/>
        <end position="388"/>
    </location>
</feature>
<name>G0VDI7_NAUCA</name>
<dbReference type="PROSITE" id="PS50192">
    <property type="entry name" value="T_SNARE"/>
    <property type="match status" value="1"/>
</dbReference>
<feature type="domain" description="T-SNARE coiled-coil homology" evidence="3">
    <location>
        <begin position="664"/>
        <end position="726"/>
    </location>
</feature>
<dbReference type="FunCoup" id="G0VDI7">
    <property type="interactions" value="95"/>
</dbReference>
<dbReference type="eggNOG" id="KOG3065">
    <property type="taxonomic scope" value="Eukaryota"/>
</dbReference>
<dbReference type="HOGENOM" id="CLU_020823_1_0_1"/>
<evidence type="ECO:0000256" key="2">
    <source>
        <dbReference type="SAM" id="MobiDB-lite"/>
    </source>
</evidence>
<feature type="compositionally biased region" description="Polar residues" evidence="2">
    <location>
        <begin position="357"/>
        <end position="368"/>
    </location>
</feature>
<feature type="region of interest" description="Disordered" evidence="2">
    <location>
        <begin position="1"/>
        <end position="224"/>
    </location>
</feature>
<protein>
    <recommendedName>
        <fullName evidence="3">t-SNARE coiled-coil homology domain-containing protein</fullName>
    </recommendedName>
</protein>
<dbReference type="OMA" id="LDINVHM"/>
<reference key="2">
    <citation type="submission" date="2011-08" db="EMBL/GenBank/DDBJ databases">
        <title>Genome sequence of Naumovozyma castellii.</title>
        <authorList>
            <person name="Gordon J.L."/>
            <person name="Armisen D."/>
            <person name="Proux-Wera E."/>
            <person name="OhEigeartaigh S.S."/>
            <person name="Byrne K.P."/>
            <person name="Wolfe K.H."/>
        </authorList>
    </citation>
    <scope>NUCLEOTIDE SEQUENCE</scope>
    <source>
        <strain>Type strain:CBS 4309</strain>
    </source>
</reference>
<dbReference type="STRING" id="1064592.G0VDI7"/>
<reference evidence="4 5" key="1">
    <citation type="journal article" date="2011" name="Proc. Natl. Acad. Sci. U.S.A.">
        <title>Evolutionary erosion of yeast sex chromosomes by mating-type switching accidents.</title>
        <authorList>
            <person name="Gordon J.L."/>
            <person name="Armisen D."/>
            <person name="Proux-Wera E."/>
            <person name="Oheigeartaigh S.S."/>
            <person name="Byrne K.P."/>
            <person name="Wolfe K.H."/>
        </authorList>
    </citation>
    <scope>NUCLEOTIDE SEQUENCE [LARGE SCALE GENOMIC DNA]</scope>
    <source>
        <strain evidence="5">ATCC 76901 / BCRC 22586 / CBS 4309 / NBRC 1992 / NRRL Y-12630</strain>
    </source>
</reference>
<dbReference type="Proteomes" id="UP000001640">
    <property type="component" value="Chromosome 3"/>
</dbReference>
<feature type="compositionally biased region" description="Basic and acidic residues" evidence="2">
    <location>
        <begin position="484"/>
        <end position="493"/>
    </location>
</feature>
<dbReference type="InParanoid" id="G0VDI7"/>
<dbReference type="EMBL" id="HE576754">
    <property type="protein sequence ID" value="CCC69549.1"/>
    <property type="molecule type" value="Genomic_DNA"/>
</dbReference>
<dbReference type="PANTHER" id="PTHR19305:SF9">
    <property type="entry name" value="SYNAPTOSOMAL-ASSOCIATED PROTEIN 29"/>
    <property type="match status" value="1"/>
</dbReference>
<sequence length="727" mass="81722">MGIKKFFKLKPPEEETVEQNRETLNELGYTTKNTNRKRKAKFSAYGNFARDKNQDKVYAPPGYEPQFNEPEQGQDDLNKADIDAVEPEEDLNATANTDPYGSSSSDPYAARTDPNSYSSYDPYAQFNKSTRTQQPTRNGYQNVNSFNSSNRAANPYENGYSSYNASSSRTSMNKLSSGGDRRDPYSAPPDPYSADLNAAREDPYGSGRTRSPIKKASPQKRMDPYAAVTDDSASMNLNLAKNELYGNSATYGSSNDASSMNLNATRNGNPAAAGGANSYKPVRHRSQLSAASQKRNPYENIQSANSTPLSSSPYAYSSNSSTPAPVSGSNPYATLGADQYTVGNAMNKLSPRQQQRLNPYDASNSTPNIPRGSDLATPSPSPAFNSDLNVAELDNDDKSTMRAEFEFEQTYDPAQNNETIAGDDDGIDLNATLSETPADKNDYNWQQQQLLQEEEEQYQSYGDGYGNQYGDGQSRGYKTFEEIENEEKQKQQQEEEEEVDEIKQQIKFTKQSSVASTKNTLKMAQDAEMAGMNTLGMLGHQSEKLNNVERNLDLMKVQNVVADDKVKELKKLNRSLLAVHVSNPFNSKRRARDREEQLKNRKMEEKLMFEETNRQLYSSTQRIEGALTGDTSLNHGSEIRERYQRQNILEKSKRYQFENDEEDDEMEMEIDRNLEKIHQISGRLKKLAISTGEELESQQKRIGRIEEDTDNLDIKIHMNTQRLAGIR</sequence>
<feature type="compositionally biased region" description="Polar residues" evidence="2">
    <location>
        <begin position="126"/>
        <end position="152"/>
    </location>
</feature>
<proteinExistence type="inferred from homology"/>
<dbReference type="GO" id="GO:0006906">
    <property type="term" value="P:vesicle fusion"/>
    <property type="evidence" value="ECO:0007669"/>
    <property type="project" value="TreeGrafter"/>
</dbReference>
<feature type="region of interest" description="Disordered" evidence="2">
    <location>
        <begin position="484"/>
        <end position="503"/>
    </location>
</feature>
<dbReference type="SUPFAM" id="SSF58038">
    <property type="entry name" value="SNARE fusion complex"/>
    <property type="match status" value="2"/>
</dbReference>
<organism evidence="4 5">
    <name type="scientific">Naumovozyma castellii</name>
    <name type="common">Yeast</name>
    <name type="synonym">Saccharomyces castellii</name>
    <dbReference type="NCBI Taxonomy" id="27288"/>
    <lineage>
        <taxon>Eukaryota</taxon>
        <taxon>Fungi</taxon>
        <taxon>Dikarya</taxon>
        <taxon>Ascomycota</taxon>
        <taxon>Saccharomycotina</taxon>
        <taxon>Saccharomycetes</taxon>
        <taxon>Saccharomycetales</taxon>
        <taxon>Saccharomycetaceae</taxon>
        <taxon>Naumovozyma</taxon>
    </lineage>
</organism>
<dbReference type="GO" id="GO:0005484">
    <property type="term" value="F:SNAP receptor activity"/>
    <property type="evidence" value="ECO:0007669"/>
    <property type="project" value="TreeGrafter"/>
</dbReference>
<keyword evidence="5" id="KW-1185">Reference proteome</keyword>
<evidence type="ECO:0000259" key="3">
    <source>
        <dbReference type="PROSITE" id="PS50192"/>
    </source>
</evidence>
<dbReference type="FunFam" id="1.20.5.110:FF:000048">
    <property type="entry name" value="Protein transport protein SEC9"/>
    <property type="match status" value="1"/>
</dbReference>
<evidence type="ECO:0000313" key="4">
    <source>
        <dbReference type="EMBL" id="CCC69549.1"/>
    </source>
</evidence>
<evidence type="ECO:0000313" key="5">
    <source>
        <dbReference type="Proteomes" id="UP000001640"/>
    </source>
</evidence>
<dbReference type="CDD" id="cd15857">
    <property type="entry name" value="SNARE_SEC9C"/>
    <property type="match status" value="1"/>
</dbReference>
<dbReference type="PANTHER" id="PTHR19305">
    <property type="entry name" value="SYNAPTOSOMAL ASSOCIATED PROTEIN"/>
    <property type="match status" value="1"/>
</dbReference>
<dbReference type="GO" id="GO:0005886">
    <property type="term" value="C:plasma membrane"/>
    <property type="evidence" value="ECO:0007669"/>
    <property type="project" value="TreeGrafter"/>
</dbReference>
<dbReference type="AlphaFoldDB" id="G0VDI7"/>
<dbReference type="RefSeq" id="XP_003675913.1">
    <property type="nucleotide sequence ID" value="XM_003675865.1"/>
</dbReference>